<dbReference type="HAMAP" id="MF_01698">
    <property type="entry name" value="MshD"/>
    <property type="match status" value="1"/>
</dbReference>
<feature type="binding site" evidence="4">
    <location>
        <position position="156"/>
    </location>
    <ligand>
        <name>1D-myo-inositol 2-(L-cysteinylamino)-2-deoxy-alpha-D-glucopyranoside</name>
        <dbReference type="ChEBI" id="CHEBI:58887"/>
    </ligand>
</feature>
<keyword evidence="1 4" id="KW-0808">Transferase</keyword>
<keyword evidence="2 4" id="KW-0677">Repeat</keyword>
<dbReference type="InterPro" id="IPR017813">
    <property type="entry name" value="Mycothiol_AcTrfase"/>
</dbReference>
<dbReference type="SUPFAM" id="SSF55729">
    <property type="entry name" value="Acyl-CoA N-acyltransferases (Nat)"/>
    <property type="match status" value="1"/>
</dbReference>
<feature type="binding site" evidence="4">
    <location>
        <begin position="214"/>
        <end position="220"/>
    </location>
    <ligand>
        <name>acetyl-CoA</name>
        <dbReference type="ChEBI" id="CHEBI:57288"/>
        <label>2</label>
    </ligand>
</feature>
<comment type="catalytic activity">
    <reaction evidence="4">
        <text>1D-myo-inositol 2-(L-cysteinylamino)-2-deoxy-alpha-D-glucopyranoside + acetyl-CoA = mycothiol + CoA + H(+)</text>
        <dbReference type="Rhea" id="RHEA:26172"/>
        <dbReference type="ChEBI" id="CHEBI:15378"/>
        <dbReference type="ChEBI" id="CHEBI:16768"/>
        <dbReference type="ChEBI" id="CHEBI:57287"/>
        <dbReference type="ChEBI" id="CHEBI:57288"/>
        <dbReference type="ChEBI" id="CHEBI:58887"/>
        <dbReference type="EC" id="2.3.1.189"/>
    </reaction>
</comment>
<sequence length="272" mass="29179">MDYVDLITQVADDAAAADGTDPLDEATRLTLRHRPETVRSWTRADGFALVVGTELSLVVAPSGRGQGTGGDLLTEALAATPLPLSAWSHGDHPAAAALARRTGFDRVRELWVMRRATGLPLPEVVVPHGIELRSYEQADAAELLRVNAAAFTHHPEQGAMDAANLRERMAEPWFDPAGLLVATDGTRMLGFHWTKQHSPELGEVYVVGIDPAAQGRGLGKLLTLAGLHHLADAGVDEILLYVESDNAPATATYSGLGFTHADADTHVMYRKD</sequence>
<dbReference type="Pfam" id="PF00583">
    <property type="entry name" value="Acetyltransf_1"/>
    <property type="match status" value="1"/>
</dbReference>
<dbReference type="NCBIfam" id="TIGR03448">
    <property type="entry name" value="mycothiol_MshD"/>
    <property type="match status" value="1"/>
</dbReference>
<protein>
    <recommendedName>
        <fullName evidence="4">Mycothiol acetyltransferase</fullName>
        <shortName evidence="4">MSH acetyltransferase</shortName>
        <ecNumber evidence="4">2.3.1.189</ecNumber>
    </recommendedName>
    <alternativeName>
        <fullName evidence="4">Mycothiol synthase</fullName>
    </alternativeName>
</protein>
<comment type="subunit">
    <text evidence="4">Monomer.</text>
</comment>
<comment type="caution">
    <text evidence="4">Lacks conserved residue(s) required for the propagation of feature annotation.</text>
</comment>
<dbReference type="PIRSF" id="PIRSF021524">
    <property type="entry name" value="MSH_acetyltransferase"/>
    <property type="match status" value="1"/>
</dbReference>
<comment type="similarity">
    <text evidence="4">Belongs to the acetyltransferase family. MshD subfamily.</text>
</comment>
<proteinExistence type="inferred from homology"/>
<dbReference type="GO" id="GO:0035447">
    <property type="term" value="F:mycothiol synthase activity"/>
    <property type="evidence" value="ECO:0007669"/>
    <property type="project" value="UniProtKB-EC"/>
</dbReference>
<feature type="binding site" evidence="4">
    <location>
        <position position="25"/>
    </location>
    <ligand>
        <name>1D-myo-inositol 2-(L-cysteinylamino)-2-deoxy-alpha-D-glucopyranoside</name>
        <dbReference type="ChEBI" id="CHEBI:58887"/>
    </ligand>
</feature>
<feature type="domain" description="N-acetyltransferase" evidence="5">
    <location>
        <begin position="130"/>
        <end position="272"/>
    </location>
</feature>
<feature type="binding site" evidence="4">
    <location>
        <position position="203"/>
    </location>
    <ligand>
        <name>1D-myo-inositol 2-(L-cysteinylamino)-2-deoxy-alpha-D-glucopyranoside</name>
        <dbReference type="ChEBI" id="CHEBI:58887"/>
    </ligand>
</feature>
<evidence type="ECO:0000256" key="1">
    <source>
        <dbReference type="ARBA" id="ARBA00022679"/>
    </source>
</evidence>
<evidence type="ECO:0000256" key="2">
    <source>
        <dbReference type="ARBA" id="ARBA00022737"/>
    </source>
</evidence>
<evidence type="ECO:0000259" key="5">
    <source>
        <dbReference type="PROSITE" id="PS51186"/>
    </source>
</evidence>
<comment type="function">
    <text evidence="4">Catalyzes the transfer of acetyl from acetyl-CoA to desacetylmycothiol (Cys-GlcN-Ins) to form mycothiol.</text>
</comment>
<evidence type="ECO:0000256" key="3">
    <source>
        <dbReference type="ARBA" id="ARBA00023315"/>
    </source>
</evidence>
<gene>
    <name evidence="4 6" type="primary">mshD</name>
    <name evidence="6" type="ORF">K8U61_09965</name>
</gene>
<feature type="binding site" evidence="4">
    <location>
        <position position="195"/>
    </location>
    <ligand>
        <name>1D-myo-inositol 2-(L-cysteinylamino)-2-deoxy-alpha-D-glucopyranoside</name>
        <dbReference type="ChEBI" id="CHEBI:58887"/>
    </ligand>
</feature>
<dbReference type="InterPro" id="IPR016181">
    <property type="entry name" value="Acyl_CoA_acyltransferase"/>
</dbReference>
<organism evidence="6 7">
    <name type="scientific">Nocardioides mangrovi</name>
    <dbReference type="NCBI Taxonomy" id="2874580"/>
    <lineage>
        <taxon>Bacteria</taxon>
        <taxon>Bacillati</taxon>
        <taxon>Actinomycetota</taxon>
        <taxon>Actinomycetes</taxon>
        <taxon>Propionibacteriales</taxon>
        <taxon>Nocardioidaceae</taxon>
        <taxon>Nocardioides</taxon>
    </lineage>
</organism>
<feature type="binding site" evidence="4">
    <location>
        <begin position="207"/>
        <end position="209"/>
    </location>
    <ligand>
        <name>acetyl-CoA</name>
        <dbReference type="ChEBI" id="CHEBI:57288"/>
        <label>2</label>
    </ligand>
</feature>
<accession>A0ABS7UCC3</accession>
<evidence type="ECO:0000313" key="6">
    <source>
        <dbReference type="EMBL" id="MBZ5738485.1"/>
    </source>
</evidence>
<dbReference type="PANTHER" id="PTHR43877">
    <property type="entry name" value="AMINOALKYLPHOSPHONATE N-ACETYLTRANSFERASE-RELATED-RELATED"/>
    <property type="match status" value="1"/>
</dbReference>
<evidence type="ECO:0000256" key="4">
    <source>
        <dbReference type="HAMAP-Rule" id="MF_01698"/>
    </source>
</evidence>
<name>A0ABS7UCC3_9ACTN</name>
<dbReference type="Gene3D" id="3.40.630.30">
    <property type="match status" value="1"/>
</dbReference>
<dbReference type="Proteomes" id="UP000780875">
    <property type="component" value="Unassembled WGS sequence"/>
</dbReference>
<reference evidence="6 7" key="1">
    <citation type="submission" date="2021-09" db="EMBL/GenBank/DDBJ databases">
        <title>Whole genome sequence of Nocardioides sp. GBK3QG-3.</title>
        <authorList>
            <person name="Tuo L."/>
        </authorList>
    </citation>
    <scope>NUCLEOTIDE SEQUENCE [LARGE SCALE GENOMIC DNA]</scope>
    <source>
        <strain evidence="6 7">GBK3QG-3</strain>
    </source>
</reference>
<dbReference type="PROSITE" id="PS51186">
    <property type="entry name" value="GNAT"/>
    <property type="match status" value="1"/>
</dbReference>
<keyword evidence="3 4" id="KW-0012">Acyltransferase</keyword>
<comment type="caution">
    <text evidence="6">The sequence shown here is derived from an EMBL/GenBank/DDBJ whole genome shotgun (WGS) entry which is preliminary data.</text>
</comment>
<dbReference type="CDD" id="cd04301">
    <property type="entry name" value="NAT_SF"/>
    <property type="match status" value="1"/>
</dbReference>
<dbReference type="InterPro" id="IPR050832">
    <property type="entry name" value="Bact_Acetyltransf"/>
</dbReference>
<evidence type="ECO:0000313" key="7">
    <source>
        <dbReference type="Proteomes" id="UP000780875"/>
    </source>
</evidence>
<dbReference type="InterPro" id="IPR000182">
    <property type="entry name" value="GNAT_dom"/>
</dbReference>
<feature type="binding site" evidence="4">
    <location>
        <position position="241"/>
    </location>
    <ligand>
        <name>1D-myo-inositol 2-(L-cysteinylamino)-2-deoxy-alpha-D-glucopyranoside</name>
        <dbReference type="ChEBI" id="CHEBI:58887"/>
    </ligand>
</feature>
<dbReference type="EMBL" id="JAIQZJ010000005">
    <property type="protein sequence ID" value="MBZ5738485.1"/>
    <property type="molecule type" value="Genomic_DNA"/>
</dbReference>
<dbReference type="EC" id="2.3.1.189" evidence="4"/>
<keyword evidence="7" id="KW-1185">Reference proteome</keyword>
<feature type="binding site" evidence="4">
    <location>
        <begin position="57"/>
        <end position="59"/>
    </location>
    <ligand>
        <name>acetyl-CoA</name>
        <dbReference type="ChEBI" id="CHEBI:57288"/>
        <label>1</label>
    </ligand>
</feature>